<name>A0A5B8XVR9_9DELT</name>
<dbReference type="KEGG" id="bbae:FRD01_13315"/>
<dbReference type="Proteomes" id="UP000321595">
    <property type="component" value="Chromosome"/>
</dbReference>
<dbReference type="EMBL" id="CP042467">
    <property type="protein sequence ID" value="QED28193.1"/>
    <property type="molecule type" value="Genomic_DNA"/>
</dbReference>
<gene>
    <name evidence="5" type="ORF">FRD01_13315</name>
</gene>
<dbReference type="Pfam" id="PF01170">
    <property type="entry name" value="UPF0020"/>
    <property type="match status" value="1"/>
</dbReference>
<organism evidence="5 6">
    <name type="scientific">Microvenator marinus</name>
    <dbReference type="NCBI Taxonomy" id="2600177"/>
    <lineage>
        <taxon>Bacteria</taxon>
        <taxon>Deltaproteobacteria</taxon>
        <taxon>Bradymonadales</taxon>
        <taxon>Microvenatoraceae</taxon>
        <taxon>Microvenator</taxon>
    </lineage>
</organism>
<keyword evidence="2" id="KW-0808">Transferase</keyword>
<evidence type="ECO:0000313" key="5">
    <source>
        <dbReference type="EMBL" id="QED28193.1"/>
    </source>
</evidence>
<evidence type="ECO:0000256" key="3">
    <source>
        <dbReference type="PROSITE-ProRule" id="PRU00529"/>
    </source>
</evidence>
<feature type="domain" description="THUMP" evidence="4">
    <location>
        <begin position="44"/>
        <end position="154"/>
    </location>
</feature>
<dbReference type="GO" id="GO:0003723">
    <property type="term" value="F:RNA binding"/>
    <property type="evidence" value="ECO:0007669"/>
    <property type="project" value="UniProtKB-UniRule"/>
</dbReference>
<dbReference type="InterPro" id="IPR053943">
    <property type="entry name" value="RlmKL-like_Mtase_CS"/>
</dbReference>
<dbReference type="Pfam" id="PF22020">
    <property type="entry name" value="RlmL_1st"/>
    <property type="match status" value="1"/>
</dbReference>
<dbReference type="CDD" id="cd11715">
    <property type="entry name" value="THUMP_AdoMetMT"/>
    <property type="match status" value="1"/>
</dbReference>
<dbReference type="PROSITE" id="PS01261">
    <property type="entry name" value="UPF0020"/>
    <property type="match status" value="1"/>
</dbReference>
<dbReference type="SMART" id="SM00981">
    <property type="entry name" value="THUMP"/>
    <property type="match status" value="1"/>
</dbReference>
<dbReference type="InterPro" id="IPR054170">
    <property type="entry name" value="RlmL_1st"/>
</dbReference>
<dbReference type="GO" id="GO:0070043">
    <property type="term" value="F:rRNA (guanine-N7-)-methyltransferase activity"/>
    <property type="evidence" value="ECO:0007669"/>
    <property type="project" value="TreeGrafter"/>
</dbReference>
<dbReference type="OrthoDB" id="9809404at2"/>
<dbReference type="Gene3D" id="3.30.2130.30">
    <property type="match status" value="1"/>
</dbReference>
<dbReference type="Gene3D" id="3.40.50.150">
    <property type="entry name" value="Vaccinia Virus protein VP39"/>
    <property type="match status" value="1"/>
</dbReference>
<evidence type="ECO:0000313" key="6">
    <source>
        <dbReference type="Proteomes" id="UP000321595"/>
    </source>
</evidence>
<dbReference type="AlphaFoldDB" id="A0A5B8XVR9"/>
<keyword evidence="3" id="KW-0694">RNA-binding</keyword>
<protein>
    <recommendedName>
        <fullName evidence="4">THUMP domain-containing protein</fullName>
    </recommendedName>
</protein>
<dbReference type="RefSeq" id="WP_146960400.1">
    <property type="nucleotide sequence ID" value="NZ_CP042467.1"/>
</dbReference>
<accession>A0A5B8XVR9</accession>
<dbReference type="PROSITE" id="PS51165">
    <property type="entry name" value="THUMP"/>
    <property type="match status" value="1"/>
</dbReference>
<dbReference type="GO" id="GO:0008990">
    <property type="term" value="F:rRNA (guanine-N2-)-methyltransferase activity"/>
    <property type="evidence" value="ECO:0007669"/>
    <property type="project" value="TreeGrafter"/>
</dbReference>
<dbReference type="SUPFAM" id="SSF53335">
    <property type="entry name" value="S-adenosyl-L-methionine-dependent methyltransferases"/>
    <property type="match status" value="1"/>
</dbReference>
<evidence type="ECO:0000256" key="2">
    <source>
        <dbReference type="ARBA" id="ARBA00022679"/>
    </source>
</evidence>
<dbReference type="Pfam" id="PF02926">
    <property type="entry name" value="THUMP"/>
    <property type="match status" value="1"/>
</dbReference>
<keyword evidence="1" id="KW-0489">Methyltransferase</keyword>
<reference evidence="5 6" key="1">
    <citation type="submission" date="2019-08" db="EMBL/GenBank/DDBJ databases">
        <authorList>
            <person name="Liang Q."/>
        </authorList>
    </citation>
    <scope>NUCLEOTIDE SEQUENCE [LARGE SCALE GENOMIC DNA]</scope>
    <source>
        <strain evidence="5 6">V1718</strain>
    </source>
</reference>
<sequence length="387" mass="42519">MKYTFFATAGRGLEDLVAKELQEMGIKDAKALRGGARFTGSLEDGYRATLWSRMASTILLSLSSFKADSNEAVYNGVRRIPWDEHLSLETTFAISTTSTRANLNTHFVSLKAKDAIVDQFRKATQERPNVDVENPDLAIQIHIDKDLTTVYLDLGNPGLHKRGYRVLSTDAPIRETVAASILVRGGWPELAKQGAAFMDPMCGSGTFVIEAAMMAADIAPGLGRVDLGFDRWKKHDQKAFSGLLQEAQERRDKGLETLGPIHGTDVAGPAIAAAKRNAEAAGLAHHVHLERVPLMNVRPPAPTGLVATNPPYGHRFEEDAAAVHYELGEALINEFIGWKAAIITGSKELGRELGMRAIKTFNVDNGPLRCIQINFDIQPERIFHERR</sequence>
<dbReference type="InterPro" id="IPR004114">
    <property type="entry name" value="THUMP_dom"/>
</dbReference>
<evidence type="ECO:0000259" key="4">
    <source>
        <dbReference type="PROSITE" id="PS51165"/>
    </source>
</evidence>
<dbReference type="InterPro" id="IPR000241">
    <property type="entry name" value="RlmKL-like_Mtase"/>
</dbReference>
<keyword evidence="6" id="KW-1185">Reference proteome</keyword>
<dbReference type="PANTHER" id="PTHR47313:SF1">
    <property type="entry name" value="RIBOSOMAL RNA LARGE SUBUNIT METHYLTRANSFERASE K_L"/>
    <property type="match status" value="1"/>
</dbReference>
<dbReference type="PANTHER" id="PTHR47313">
    <property type="entry name" value="RIBOSOMAL RNA LARGE SUBUNIT METHYLTRANSFERASE K/L"/>
    <property type="match status" value="1"/>
</dbReference>
<proteinExistence type="predicted"/>
<dbReference type="InterPro" id="IPR029063">
    <property type="entry name" value="SAM-dependent_MTases_sf"/>
</dbReference>
<evidence type="ECO:0000256" key="1">
    <source>
        <dbReference type="ARBA" id="ARBA00022603"/>
    </source>
</evidence>